<organism evidence="1 2">
    <name type="scientific">Serinibacter salmoneus</name>
    <dbReference type="NCBI Taxonomy" id="556530"/>
    <lineage>
        <taxon>Bacteria</taxon>
        <taxon>Bacillati</taxon>
        <taxon>Actinomycetota</taxon>
        <taxon>Actinomycetes</taxon>
        <taxon>Micrococcales</taxon>
        <taxon>Beutenbergiaceae</taxon>
        <taxon>Serinibacter</taxon>
    </lineage>
</organism>
<evidence type="ECO:0000313" key="1">
    <source>
        <dbReference type="EMBL" id="PFG19881.1"/>
    </source>
</evidence>
<dbReference type="Proteomes" id="UP000224915">
    <property type="component" value="Unassembled WGS sequence"/>
</dbReference>
<evidence type="ECO:0000313" key="2">
    <source>
        <dbReference type="Proteomes" id="UP000224915"/>
    </source>
</evidence>
<name>A0A2A9D0G4_9MICO</name>
<protein>
    <submittedName>
        <fullName evidence="1">Uncharacterized protein</fullName>
    </submittedName>
</protein>
<dbReference type="AlphaFoldDB" id="A0A2A9D0G4"/>
<dbReference type="RefSeq" id="WP_098468941.1">
    <property type="nucleotide sequence ID" value="NZ_PDJD01000001.1"/>
</dbReference>
<reference evidence="1 2" key="1">
    <citation type="submission" date="2017-10" db="EMBL/GenBank/DDBJ databases">
        <title>Sequencing the genomes of 1000 actinobacteria strains.</title>
        <authorList>
            <person name="Klenk H.-P."/>
        </authorList>
    </citation>
    <scope>NUCLEOTIDE SEQUENCE [LARGE SCALE GENOMIC DNA]</scope>
    <source>
        <strain evidence="1 2">DSM 21801</strain>
    </source>
</reference>
<accession>A0A2A9D0G4</accession>
<gene>
    <name evidence="1" type="ORF">ATL40_1457</name>
</gene>
<keyword evidence="2" id="KW-1185">Reference proteome</keyword>
<dbReference type="EMBL" id="PDJD01000001">
    <property type="protein sequence ID" value="PFG19881.1"/>
    <property type="molecule type" value="Genomic_DNA"/>
</dbReference>
<proteinExistence type="predicted"/>
<sequence>MTVLPVDAATGDVTRAMRHTAEMRTLVEAAQADLVAAQERLTTAVKAESTARAALDAALAVAAEGVGS</sequence>
<comment type="caution">
    <text evidence="1">The sequence shown here is derived from an EMBL/GenBank/DDBJ whole genome shotgun (WGS) entry which is preliminary data.</text>
</comment>